<organism evidence="1 2">
    <name type="scientific">Halobacillus shinanisalinarum</name>
    <dbReference type="NCBI Taxonomy" id="2932258"/>
    <lineage>
        <taxon>Bacteria</taxon>
        <taxon>Bacillati</taxon>
        <taxon>Bacillota</taxon>
        <taxon>Bacilli</taxon>
        <taxon>Bacillales</taxon>
        <taxon>Bacillaceae</taxon>
        <taxon>Halobacillus</taxon>
    </lineage>
</organism>
<dbReference type="RefSeq" id="WP_244753891.1">
    <property type="nucleotide sequence ID" value="NZ_CP095074.1"/>
</dbReference>
<evidence type="ECO:0000313" key="2">
    <source>
        <dbReference type="Proteomes" id="UP000831880"/>
    </source>
</evidence>
<evidence type="ECO:0000313" key="1">
    <source>
        <dbReference type="EMBL" id="UOQ94243.1"/>
    </source>
</evidence>
<dbReference type="Proteomes" id="UP000831880">
    <property type="component" value="Chromosome"/>
</dbReference>
<dbReference type="InterPro" id="IPR021415">
    <property type="entry name" value="SAV0927-like"/>
</dbReference>
<dbReference type="Pfam" id="PF11256">
    <property type="entry name" value="SAV0927-like"/>
    <property type="match status" value="1"/>
</dbReference>
<keyword evidence="2" id="KW-1185">Reference proteome</keyword>
<protein>
    <submittedName>
        <fullName evidence="1">DUF3055 domain-containing protein</fullName>
    </submittedName>
</protein>
<accession>A0ABY4H1D8</accession>
<sequence>MANYQIFKDETENTTTRFVVFSAGSNRFEFAFLHAEQFDGKTMLLDLESKRLGLVDHQTLDEPGRLEHIFQMNQIDAEQLRACLHDLI</sequence>
<reference evidence="1 2" key="1">
    <citation type="submission" date="2022-04" db="EMBL/GenBank/DDBJ databases">
        <title>Halobacillus sp. isolated from saltern.</title>
        <authorList>
            <person name="Won M."/>
            <person name="Lee C.-M."/>
            <person name="Woen H.-Y."/>
            <person name="Kwon S.-W."/>
        </authorList>
    </citation>
    <scope>NUCLEOTIDE SEQUENCE [LARGE SCALE GENOMIC DNA]</scope>
    <source>
        <strain evidence="1 2">SSTM10-2</strain>
    </source>
</reference>
<name>A0ABY4H1D8_9BACI</name>
<dbReference type="EMBL" id="CP095074">
    <property type="protein sequence ID" value="UOQ94243.1"/>
    <property type="molecule type" value="Genomic_DNA"/>
</dbReference>
<proteinExistence type="predicted"/>
<gene>
    <name evidence="1" type="ORF">MUO14_04580</name>
</gene>